<accession>U5VTE4</accession>
<gene>
    <name evidence="2" type="ORF">AFR_03605</name>
</gene>
<dbReference type="RefSeq" id="WP_023357955.1">
    <property type="nucleotide sequence ID" value="NC_022657.1"/>
</dbReference>
<dbReference type="OrthoDB" id="3298780at2"/>
<dbReference type="HOGENOM" id="CLU_2299635_0_0_11"/>
<sequence>MSSDVTVRLNGSTPGDPARLKAEIEQTRQELGETAAALAAKTDVKTRAAALAGRVRERVVVTADEIKQDPAQAVRRPVPVALLATVAAAVAVVLVRRSRS</sequence>
<keyword evidence="1" id="KW-0472">Membrane</keyword>
<dbReference type="AlphaFoldDB" id="U5VTE4"/>
<reference evidence="2 3" key="1">
    <citation type="journal article" date="2014" name="J. Biotechnol.">
        <title>Complete genome sequence of the actinobacterium Actinoplanes friuliensis HAG 010964, producer of the lipopeptide antibiotic friulimycin.</title>
        <authorList>
            <person name="Ruckert C."/>
            <person name="Szczepanowski R."/>
            <person name="Albersmeier A."/>
            <person name="Goesmann A."/>
            <person name="Fischer N."/>
            <person name="Steinkamper A."/>
            <person name="Puhler A."/>
            <person name="Biener R."/>
            <person name="Schwartz D."/>
            <person name="Kalinowski J."/>
        </authorList>
    </citation>
    <scope>NUCLEOTIDE SEQUENCE [LARGE SCALE GENOMIC DNA]</scope>
    <source>
        <strain evidence="2 3">DSM 7358</strain>
    </source>
</reference>
<dbReference type="STRING" id="1246995.AFR_03605"/>
<evidence type="ECO:0000256" key="1">
    <source>
        <dbReference type="SAM" id="Phobius"/>
    </source>
</evidence>
<name>U5VTE4_9ACTN</name>
<organism evidence="2 3">
    <name type="scientific">Actinoplanes friuliensis DSM 7358</name>
    <dbReference type="NCBI Taxonomy" id="1246995"/>
    <lineage>
        <taxon>Bacteria</taxon>
        <taxon>Bacillati</taxon>
        <taxon>Actinomycetota</taxon>
        <taxon>Actinomycetes</taxon>
        <taxon>Micromonosporales</taxon>
        <taxon>Micromonosporaceae</taxon>
        <taxon>Actinoplanes</taxon>
    </lineage>
</organism>
<keyword evidence="1" id="KW-0812">Transmembrane</keyword>
<evidence type="ECO:0000313" key="3">
    <source>
        <dbReference type="Proteomes" id="UP000017746"/>
    </source>
</evidence>
<dbReference type="Proteomes" id="UP000017746">
    <property type="component" value="Chromosome"/>
</dbReference>
<proteinExistence type="predicted"/>
<dbReference type="KEGG" id="afs:AFR_03605"/>
<dbReference type="InterPro" id="IPR022062">
    <property type="entry name" value="DUF3618"/>
</dbReference>
<dbReference type="PATRIC" id="fig|1246995.3.peg.725"/>
<dbReference type="Pfam" id="PF12277">
    <property type="entry name" value="DUF3618"/>
    <property type="match status" value="1"/>
</dbReference>
<feature type="transmembrane region" description="Helical" evidence="1">
    <location>
        <begin position="78"/>
        <end position="95"/>
    </location>
</feature>
<keyword evidence="3" id="KW-1185">Reference proteome</keyword>
<evidence type="ECO:0000313" key="2">
    <source>
        <dbReference type="EMBL" id="AGZ39010.1"/>
    </source>
</evidence>
<keyword evidence="1" id="KW-1133">Transmembrane helix</keyword>
<dbReference type="EMBL" id="CP006272">
    <property type="protein sequence ID" value="AGZ39010.1"/>
    <property type="molecule type" value="Genomic_DNA"/>
</dbReference>
<protein>
    <recommendedName>
        <fullName evidence="4">DUF3618 domain-containing protein</fullName>
    </recommendedName>
</protein>
<evidence type="ECO:0008006" key="4">
    <source>
        <dbReference type="Google" id="ProtNLM"/>
    </source>
</evidence>